<accession>A0A0A8Z7I3</accession>
<proteinExistence type="predicted"/>
<reference evidence="1" key="1">
    <citation type="submission" date="2014-09" db="EMBL/GenBank/DDBJ databases">
        <authorList>
            <person name="Magalhaes I.L.F."/>
            <person name="Oliveira U."/>
            <person name="Santos F.R."/>
            <person name="Vidigal T.H.D.A."/>
            <person name="Brescovit A.D."/>
            <person name="Santos A.J."/>
        </authorList>
    </citation>
    <scope>NUCLEOTIDE SEQUENCE</scope>
    <source>
        <tissue evidence="1">Shoot tissue taken approximately 20 cm above the soil surface</tissue>
    </source>
</reference>
<name>A0A0A8Z7I3_ARUDO</name>
<dbReference type="EMBL" id="GBRH01263124">
    <property type="protein sequence ID" value="JAD34771.1"/>
    <property type="molecule type" value="Transcribed_RNA"/>
</dbReference>
<dbReference type="AlphaFoldDB" id="A0A0A8Z7I3"/>
<reference evidence="1" key="2">
    <citation type="journal article" date="2015" name="Data Brief">
        <title>Shoot transcriptome of the giant reed, Arundo donax.</title>
        <authorList>
            <person name="Barrero R.A."/>
            <person name="Guerrero F.D."/>
            <person name="Moolhuijzen P."/>
            <person name="Goolsby J.A."/>
            <person name="Tidwell J."/>
            <person name="Bellgard S.E."/>
            <person name="Bellgard M.I."/>
        </authorList>
    </citation>
    <scope>NUCLEOTIDE SEQUENCE</scope>
    <source>
        <tissue evidence="1">Shoot tissue taken approximately 20 cm above the soil surface</tissue>
    </source>
</reference>
<protein>
    <submittedName>
        <fullName evidence="1">Uncharacterized protein</fullName>
    </submittedName>
</protein>
<organism evidence="1">
    <name type="scientific">Arundo donax</name>
    <name type="common">Giant reed</name>
    <name type="synonym">Donax arundinaceus</name>
    <dbReference type="NCBI Taxonomy" id="35708"/>
    <lineage>
        <taxon>Eukaryota</taxon>
        <taxon>Viridiplantae</taxon>
        <taxon>Streptophyta</taxon>
        <taxon>Embryophyta</taxon>
        <taxon>Tracheophyta</taxon>
        <taxon>Spermatophyta</taxon>
        <taxon>Magnoliopsida</taxon>
        <taxon>Liliopsida</taxon>
        <taxon>Poales</taxon>
        <taxon>Poaceae</taxon>
        <taxon>PACMAD clade</taxon>
        <taxon>Arundinoideae</taxon>
        <taxon>Arundineae</taxon>
        <taxon>Arundo</taxon>
    </lineage>
</organism>
<sequence>MDIGMYNLCTAYLPGLGMISMRRSLLTQN</sequence>
<evidence type="ECO:0000313" key="1">
    <source>
        <dbReference type="EMBL" id="JAD34771.1"/>
    </source>
</evidence>